<reference evidence="1 2" key="1">
    <citation type="journal article" date="2015" name="Nature">
        <title>rRNA introns, odd ribosomes, and small enigmatic genomes across a large radiation of phyla.</title>
        <authorList>
            <person name="Brown C.T."/>
            <person name="Hug L.A."/>
            <person name="Thomas B.C."/>
            <person name="Sharon I."/>
            <person name="Castelle C.J."/>
            <person name="Singh A."/>
            <person name="Wilkins M.J."/>
            <person name="Williams K.H."/>
            <person name="Banfield J.F."/>
        </authorList>
    </citation>
    <scope>NUCLEOTIDE SEQUENCE [LARGE SCALE GENOMIC DNA]</scope>
</reference>
<proteinExistence type="predicted"/>
<comment type="caution">
    <text evidence="1">The sequence shown here is derived from an EMBL/GenBank/DDBJ whole genome shotgun (WGS) entry which is preliminary data.</text>
</comment>
<accession>A0A0G0NC32</accession>
<gene>
    <name evidence="1" type="ORF">UT40_C0011G0005</name>
</gene>
<evidence type="ECO:0000313" key="2">
    <source>
        <dbReference type="Proteomes" id="UP000034690"/>
    </source>
</evidence>
<organism evidence="1 2">
    <name type="scientific">Candidatus Woesebacteria bacterium GW2011_GWA1_39_21b</name>
    <dbReference type="NCBI Taxonomy" id="1618551"/>
    <lineage>
        <taxon>Bacteria</taxon>
        <taxon>Candidatus Woeseibacteriota</taxon>
    </lineage>
</organism>
<dbReference type="EMBL" id="LBWQ01000011">
    <property type="protein sequence ID" value="KKR13694.1"/>
    <property type="molecule type" value="Genomic_DNA"/>
</dbReference>
<dbReference type="Proteomes" id="UP000034690">
    <property type="component" value="Unassembled WGS sequence"/>
</dbReference>
<dbReference type="AlphaFoldDB" id="A0A0G0NC32"/>
<protein>
    <submittedName>
        <fullName evidence="1">Uncharacterized protein</fullName>
    </submittedName>
</protein>
<sequence length="48" mass="5502">MEKIINSIGKKDLQAMACKIFDKSQANLIIYGQKPELDLEEIEGFLKF</sequence>
<name>A0A0G0NC32_9BACT</name>
<evidence type="ECO:0000313" key="1">
    <source>
        <dbReference type="EMBL" id="KKR13694.1"/>
    </source>
</evidence>